<dbReference type="KEGG" id="lel:PVL30_000475"/>
<dbReference type="STRING" id="379508.A5DT02"/>
<feature type="compositionally biased region" description="Basic and acidic residues" evidence="1">
    <location>
        <begin position="19"/>
        <end position="39"/>
    </location>
</feature>
<dbReference type="VEuPathDB" id="FungiDB:LELG_00488"/>
<dbReference type="Proteomes" id="UP000001996">
    <property type="component" value="Unassembled WGS sequence"/>
</dbReference>
<reference evidence="2 3" key="1">
    <citation type="journal article" date="2009" name="Nature">
        <title>Evolution of pathogenicity and sexual reproduction in eight Candida genomes.</title>
        <authorList>
            <person name="Butler G."/>
            <person name="Rasmussen M.D."/>
            <person name="Lin M.F."/>
            <person name="Santos M.A."/>
            <person name="Sakthikumar S."/>
            <person name="Munro C.A."/>
            <person name="Rheinbay E."/>
            <person name="Grabherr M."/>
            <person name="Forche A."/>
            <person name="Reedy J.L."/>
            <person name="Agrafioti I."/>
            <person name="Arnaud M.B."/>
            <person name="Bates S."/>
            <person name="Brown A.J."/>
            <person name="Brunke S."/>
            <person name="Costanzo M.C."/>
            <person name="Fitzpatrick D.A."/>
            <person name="de Groot P.W."/>
            <person name="Harris D."/>
            <person name="Hoyer L.L."/>
            <person name="Hube B."/>
            <person name="Klis F.M."/>
            <person name="Kodira C."/>
            <person name="Lennard N."/>
            <person name="Logue M.E."/>
            <person name="Martin R."/>
            <person name="Neiman A.M."/>
            <person name="Nikolaou E."/>
            <person name="Quail M.A."/>
            <person name="Quinn J."/>
            <person name="Santos M.C."/>
            <person name="Schmitzberger F.F."/>
            <person name="Sherlock G."/>
            <person name="Shah P."/>
            <person name="Silverstein K.A."/>
            <person name="Skrzypek M.S."/>
            <person name="Soll D."/>
            <person name="Staggs R."/>
            <person name="Stansfield I."/>
            <person name="Stumpf M.P."/>
            <person name="Sudbery P.E."/>
            <person name="Srikantha T."/>
            <person name="Zeng Q."/>
            <person name="Berman J."/>
            <person name="Berriman M."/>
            <person name="Heitman J."/>
            <person name="Gow N.A."/>
            <person name="Lorenz M.C."/>
            <person name="Birren B.W."/>
            <person name="Kellis M."/>
            <person name="Cuomo C.A."/>
        </authorList>
    </citation>
    <scope>NUCLEOTIDE SEQUENCE [LARGE SCALE GENOMIC DNA]</scope>
    <source>
        <strain evidence="3">ATCC 11503 / BCRC 21390 / CBS 2605 / JCM 1781 / NBRC 1676 / NRRL YB-4239</strain>
    </source>
</reference>
<evidence type="ECO:0000313" key="2">
    <source>
        <dbReference type="EMBL" id="EDK42310.1"/>
    </source>
</evidence>
<dbReference type="HOGENOM" id="CLU_151464_0_0_1"/>
<dbReference type="OMA" id="FSINIRC"/>
<sequence>MSGNLSSRIMNMNFMQKADTQKKKDQRQQDEHASKIKDTSEWELPNLKHILRVVSRRPRVECVGYGNIMSDANYFASNRRRSWGGSLQVEEVTSDNLELSSGGDSKPKINKRKETGKLQDLSSLWRKRKIDDSENGLSGKKRSHRS</sequence>
<feature type="compositionally biased region" description="Polar residues" evidence="1">
    <location>
        <begin position="94"/>
        <end position="103"/>
    </location>
</feature>
<dbReference type="OrthoDB" id="4084022at2759"/>
<feature type="region of interest" description="Disordered" evidence="1">
    <location>
        <begin position="17"/>
        <end position="39"/>
    </location>
</feature>
<dbReference type="InParanoid" id="A5DT02"/>
<accession>A5DT02</accession>
<dbReference type="Pfam" id="PF10175">
    <property type="entry name" value="MPP6"/>
    <property type="match status" value="1"/>
</dbReference>
<dbReference type="AlphaFoldDB" id="A5DT02"/>
<organism evidence="2 3">
    <name type="scientific">Lodderomyces elongisporus (strain ATCC 11503 / CBS 2605 / JCM 1781 / NBRC 1676 / NRRL YB-4239)</name>
    <name type="common">Yeast</name>
    <name type="synonym">Saccharomyces elongisporus</name>
    <dbReference type="NCBI Taxonomy" id="379508"/>
    <lineage>
        <taxon>Eukaryota</taxon>
        <taxon>Fungi</taxon>
        <taxon>Dikarya</taxon>
        <taxon>Ascomycota</taxon>
        <taxon>Saccharomycotina</taxon>
        <taxon>Pichiomycetes</taxon>
        <taxon>Debaryomycetaceae</taxon>
        <taxon>Candida/Lodderomyces clade</taxon>
        <taxon>Lodderomyces</taxon>
    </lineage>
</organism>
<proteinExistence type="predicted"/>
<gene>
    <name evidence="2" type="ORF">LELG_00488</name>
</gene>
<evidence type="ECO:0000256" key="1">
    <source>
        <dbReference type="SAM" id="MobiDB-lite"/>
    </source>
</evidence>
<dbReference type="eggNOG" id="ENOG502SFE2">
    <property type="taxonomic scope" value="Eukaryota"/>
</dbReference>
<dbReference type="GeneID" id="5234695"/>
<evidence type="ECO:0000313" key="3">
    <source>
        <dbReference type="Proteomes" id="UP000001996"/>
    </source>
</evidence>
<name>A5DT02_LODEL</name>
<keyword evidence="3" id="KW-1185">Reference proteome</keyword>
<protein>
    <submittedName>
        <fullName evidence="2">Uncharacterized protein</fullName>
    </submittedName>
</protein>
<feature type="region of interest" description="Disordered" evidence="1">
    <location>
        <begin position="94"/>
        <end position="120"/>
    </location>
</feature>
<dbReference type="EMBL" id="CH981524">
    <property type="protein sequence ID" value="EDK42310.1"/>
    <property type="molecule type" value="Genomic_DNA"/>
</dbReference>